<proteinExistence type="predicted"/>
<evidence type="ECO:0000256" key="1">
    <source>
        <dbReference type="SAM" id="SignalP"/>
    </source>
</evidence>
<organism evidence="2 3">
    <name type="scientific">Candidatus Spechtbacteria bacterium SB0662_bin_43</name>
    <dbReference type="NCBI Taxonomy" id="2604897"/>
    <lineage>
        <taxon>Bacteria</taxon>
        <taxon>Candidatus Spechtiibacteriota</taxon>
    </lineage>
</organism>
<accession>A0A845D9V4</accession>
<name>A0A845D9V4_9BACT</name>
<evidence type="ECO:0000313" key="3">
    <source>
        <dbReference type="Proteomes" id="UP000449092"/>
    </source>
</evidence>
<dbReference type="AlphaFoldDB" id="A0A845D9V4"/>
<comment type="caution">
    <text evidence="2">The sequence shown here is derived from an EMBL/GenBank/DDBJ whole genome shotgun (WGS) entry which is preliminary data.</text>
</comment>
<evidence type="ECO:0000313" key="2">
    <source>
        <dbReference type="EMBL" id="MYE38175.1"/>
    </source>
</evidence>
<feature type="signal peptide" evidence="1">
    <location>
        <begin position="1"/>
        <end position="21"/>
    </location>
</feature>
<reference evidence="2 3" key="1">
    <citation type="submission" date="2019-09" db="EMBL/GenBank/DDBJ databases">
        <title>Characterisation of the sponge microbiome using genome-centric metagenomics.</title>
        <authorList>
            <person name="Engelberts J.P."/>
            <person name="Robbins S.J."/>
            <person name="De Goeij J.M."/>
            <person name="Aranda M."/>
            <person name="Bell S.C."/>
            <person name="Webster N.S."/>
        </authorList>
    </citation>
    <scope>NUCLEOTIDE SEQUENCE [LARGE SCALE GENOMIC DNA]</scope>
    <source>
        <strain evidence="2">SB0662_bin_43</strain>
    </source>
</reference>
<dbReference type="EMBL" id="VXOY01000011">
    <property type="protein sequence ID" value="MYE38175.1"/>
    <property type="molecule type" value="Genomic_DNA"/>
</dbReference>
<dbReference type="PROSITE" id="PS51257">
    <property type="entry name" value="PROKAR_LIPOPROTEIN"/>
    <property type="match status" value="1"/>
</dbReference>
<gene>
    <name evidence="2" type="ORF">F4X82_01485</name>
</gene>
<feature type="chain" id="PRO_5032403125" description="Lipoprotein" evidence="1">
    <location>
        <begin position="22"/>
        <end position="180"/>
    </location>
</feature>
<dbReference type="Proteomes" id="UP000449092">
    <property type="component" value="Unassembled WGS sequence"/>
</dbReference>
<evidence type="ECO:0008006" key="4">
    <source>
        <dbReference type="Google" id="ProtNLM"/>
    </source>
</evidence>
<sequence>MRFRLAFVLVFLSCVSVFVSAACKQQGDAEMRDEQDVELQEESLDTLFADGEYGLATHQDTYDVYLIRYQNGKFFKRLILNEEIFDLYNFNWDAVRTIEAESLIAIQSSSVVMDQSGTLYYLYSYRDADRGVKQLITFTVDELVECGFHEDSVFYVSDQELDEKFYSTMGSVADSCDDLP</sequence>
<protein>
    <recommendedName>
        <fullName evidence="4">Lipoprotein</fullName>
    </recommendedName>
</protein>
<keyword evidence="1" id="KW-0732">Signal</keyword>